<comment type="caution">
    <text evidence="2">The sequence shown here is derived from an EMBL/GenBank/DDBJ whole genome shotgun (WGS) entry which is preliminary data.</text>
</comment>
<sequence length="261" mass="29747">MRLLSFNPDKPDYKRILSFLLFFIFGFSSQLFSAERTTSQKTSIILQKNIFFSPLEKKQEKPGLPVFISQIPQPQSLDKTYTLIGTFIFIDEREKTTAVLKEISTNKMLFLKNGDVVAGNRIIEIKDDGVVFESAFGERFTLTQSGIKSSQPQGQSFYFRVNLKTAIETILSHPEVLSSIKITSIDKDTHGFKVEDIEPGSIFELCGLSPNDIIIQIDEILLKTPDDAIFAYKRILQTGKKFTTIKILRNKKQMNLVYILE</sequence>
<protein>
    <recommendedName>
        <fullName evidence="1">PDZ domain-containing protein</fullName>
    </recommendedName>
</protein>
<gene>
    <name evidence="2" type="ORF">BWX89_01100</name>
</gene>
<dbReference type="EMBL" id="MWDQ01000095">
    <property type="protein sequence ID" value="OQB73134.1"/>
    <property type="molecule type" value="Genomic_DNA"/>
</dbReference>
<dbReference type="SUPFAM" id="SSF50156">
    <property type="entry name" value="PDZ domain-like"/>
    <property type="match status" value="1"/>
</dbReference>
<organism evidence="2">
    <name type="scientific">candidate division TA06 bacterium ADurb.Bin131</name>
    <dbReference type="NCBI Taxonomy" id="1852827"/>
    <lineage>
        <taxon>Bacteria</taxon>
        <taxon>Bacteria division TA06</taxon>
    </lineage>
</organism>
<proteinExistence type="predicted"/>
<dbReference type="InterPro" id="IPR001478">
    <property type="entry name" value="PDZ"/>
</dbReference>
<accession>A0A1V6C8E0</accession>
<name>A0A1V6C8E0_UNCT6</name>
<dbReference type="Proteomes" id="UP000485562">
    <property type="component" value="Unassembled WGS sequence"/>
</dbReference>
<dbReference type="AlphaFoldDB" id="A0A1V6C8E0"/>
<dbReference type="InterPro" id="IPR036034">
    <property type="entry name" value="PDZ_sf"/>
</dbReference>
<dbReference type="SMART" id="SM00228">
    <property type="entry name" value="PDZ"/>
    <property type="match status" value="1"/>
</dbReference>
<dbReference type="Gene3D" id="2.30.42.10">
    <property type="match status" value="1"/>
</dbReference>
<evidence type="ECO:0000259" key="1">
    <source>
        <dbReference type="SMART" id="SM00228"/>
    </source>
</evidence>
<feature type="domain" description="PDZ" evidence="1">
    <location>
        <begin position="178"/>
        <end position="251"/>
    </location>
</feature>
<evidence type="ECO:0000313" key="2">
    <source>
        <dbReference type="EMBL" id="OQB73134.1"/>
    </source>
</evidence>
<reference evidence="2" key="1">
    <citation type="submission" date="2017-02" db="EMBL/GenBank/DDBJ databases">
        <title>Delving into the versatile metabolic prowess of the omnipresent phylum Bacteroidetes.</title>
        <authorList>
            <person name="Nobu M.K."/>
            <person name="Mei R."/>
            <person name="Narihiro T."/>
            <person name="Kuroda K."/>
            <person name="Liu W.-T."/>
        </authorList>
    </citation>
    <scope>NUCLEOTIDE SEQUENCE</scope>
    <source>
        <strain evidence="2">ADurb.Bin131</strain>
    </source>
</reference>